<feature type="transmembrane region" description="Helical" evidence="6">
    <location>
        <begin position="219"/>
        <end position="243"/>
    </location>
</feature>
<name>A0ABR1L218_9PEZI</name>
<feature type="domain" description="Rhodopsin" evidence="7">
    <location>
        <begin position="41"/>
        <end position="288"/>
    </location>
</feature>
<evidence type="ECO:0000313" key="8">
    <source>
        <dbReference type="EMBL" id="KAK7523661.1"/>
    </source>
</evidence>
<keyword evidence="9" id="KW-1185">Reference proteome</keyword>
<dbReference type="PANTHER" id="PTHR33048">
    <property type="entry name" value="PTH11-LIKE INTEGRAL MEMBRANE PROTEIN (AFU_ORTHOLOGUE AFUA_5G11245)"/>
    <property type="match status" value="1"/>
</dbReference>
<dbReference type="Proteomes" id="UP001363622">
    <property type="component" value="Unassembled WGS sequence"/>
</dbReference>
<dbReference type="Pfam" id="PF20684">
    <property type="entry name" value="Fung_rhodopsin"/>
    <property type="match status" value="1"/>
</dbReference>
<accession>A0ABR1L218</accession>
<feature type="transmembrane region" description="Helical" evidence="6">
    <location>
        <begin position="97"/>
        <end position="124"/>
    </location>
</feature>
<organism evidence="8 9">
    <name type="scientific">Phyllosticta citriasiana</name>
    <dbReference type="NCBI Taxonomy" id="595635"/>
    <lineage>
        <taxon>Eukaryota</taxon>
        <taxon>Fungi</taxon>
        <taxon>Dikarya</taxon>
        <taxon>Ascomycota</taxon>
        <taxon>Pezizomycotina</taxon>
        <taxon>Dothideomycetes</taxon>
        <taxon>Dothideomycetes incertae sedis</taxon>
        <taxon>Botryosphaeriales</taxon>
        <taxon>Phyllostictaceae</taxon>
        <taxon>Phyllosticta</taxon>
    </lineage>
</organism>
<keyword evidence="4 6" id="KW-0472">Membrane</keyword>
<evidence type="ECO:0000259" key="7">
    <source>
        <dbReference type="Pfam" id="PF20684"/>
    </source>
</evidence>
<evidence type="ECO:0000256" key="2">
    <source>
        <dbReference type="ARBA" id="ARBA00022692"/>
    </source>
</evidence>
<reference evidence="8 9" key="1">
    <citation type="submission" date="2024-04" db="EMBL/GenBank/DDBJ databases">
        <title>Phyllosticta paracitricarpa is synonymous to the EU quarantine fungus P. citricarpa based on phylogenomic analyses.</title>
        <authorList>
            <consortium name="Lawrence Berkeley National Laboratory"/>
            <person name="Van Ingen-Buijs V.A."/>
            <person name="Van Westerhoven A.C."/>
            <person name="Haridas S."/>
            <person name="Skiadas P."/>
            <person name="Martin F."/>
            <person name="Groenewald J.Z."/>
            <person name="Crous P.W."/>
            <person name="Seidl M.F."/>
        </authorList>
    </citation>
    <scope>NUCLEOTIDE SEQUENCE [LARGE SCALE GENOMIC DNA]</scope>
    <source>
        <strain evidence="8 9">CBS 123371</strain>
    </source>
</reference>
<feature type="transmembrane region" description="Helical" evidence="6">
    <location>
        <begin position="136"/>
        <end position="163"/>
    </location>
</feature>
<dbReference type="PANTHER" id="PTHR33048:SF47">
    <property type="entry name" value="INTEGRAL MEMBRANE PROTEIN-RELATED"/>
    <property type="match status" value="1"/>
</dbReference>
<evidence type="ECO:0000256" key="1">
    <source>
        <dbReference type="ARBA" id="ARBA00004141"/>
    </source>
</evidence>
<comment type="similarity">
    <text evidence="5">Belongs to the SAT4 family.</text>
</comment>
<gene>
    <name evidence="8" type="ORF">IWZ03DRAFT_8555</name>
</gene>
<evidence type="ECO:0000313" key="9">
    <source>
        <dbReference type="Proteomes" id="UP001363622"/>
    </source>
</evidence>
<feature type="transmembrane region" description="Helical" evidence="6">
    <location>
        <begin position="263"/>
        <end position="286"/>
    </location>
</feature>
<evidence type="ECO:0000256" key="5">
    <source>
        <dbReference type="ARBA" id="ARBA00038359"/>
    </source>
</evidence>
<proteinExistence type="inferred from homology"/>
<dbReference type="InterPro" id="IPR049326">
    <property type="entry name" value="Rhodopsin_dom_fungi"/>
</dbReference>
<dbReference type="InterPro" id="IPR052337">
    <property type="entry name" value="SAT4-like"/>
</dbReference>
<comment type="subcellular location">
    <subcellularLocation>
        <location evidence="1">Membrane</location>
        <topology evidence="1">Multi-pass membrane protein</topology>
    </subcellularLocation>
</comment>
<feature type="transmembrane region" description="Helical" evidence="6">
    <location>
        <begin position="183"/>
        <end position="207"/>
    </location>
</feature>
<dbReference type="EMBL" id="JBBPHU010000001">
    <property type="protein sequence ID" value="KAK7523661.1"/>
    <property type="molecule type" value="Genomic_DNA"/>
</dbReference>
<feature type="transmembrane region" description="Helical" evidence="6">
    <location>
        <begin position="57"/>
        <end position="77"/>
    </location>
</feature>
<protein>
    <recommendedName>
        <fullName evidence="7">Rhodopsin domain-containing protein</fullName>
    </recommendedName>
</protein>
<keyword evidence="2 6" id="KW-0812">Transmembrane</keyword>
<comment type="caution">
    <text evidence="8">The sequence shown here is derived from an EMBL/GenBank/DDBJ whole genome shotgun (WGS) entry which is preliminary data.</text>
</comment>
<evidence type="ECO:0000256" key="6">
    <source>
        <dbReference type="SAM" id="Phobius"/>
    </source>
</evidence>
<keyword evidence="3 6" id="KW-1133">Transmembrane helix</keyword>
<feature type="transmembrane region" description="Helical" evidence="6">
    <location>
        <begin position="24"/>
        <end position="45"/>
    </location>
</feature>
<evidence type="ECO:0000256" key="3">
    <source>
        <dbReference type="ARBA" id="ARBA00022989"/>
    </source>
</evidence>
<sequence>MGNNLVTPSDNLEPMPLVNQQSTILGVSVVFASLAVAAVVLRLYARFKLARAAGWDDLLVSLAATSSIIGTSFLNVLPDHGLGQHLSSLSFYQIQDYLYWFWVAELSYICSTTLIKVSLLVQYLRLFTNQRGMIRIIVFLIILTTIWGLCFLGVSLFGCRPIHKFWKLLEKGHCVIGNGHSFFLTFLVHAATSMVLDFIVLSLPLFTLSRIDLQGARKFAVAGLVTLGAIVTIMNLVKVVLVVKTQAGFYPVTDPTFYAPPGLLLSALEVDVAILCASIPVFWPVISKLGFGRIFVVDEVVVQTQQRLRGMSSSQFETDSEKGEGKNGSYSYKDPFYETKIGGDVGVFSNHGDDIEHAVKIETTEVPMNHIRQLC</sequence>
<evidence type="ECO:0000256" key="4">
    <source>
        <dbReference type="ARBA" id="ARBA00023136"/>
    </source>
</evidence>